<dbReference type="AlphaFoldDB" id="A0A1Y1HPP6"/>
<dbReference type="STRING" id="105231.A0A1Y1HPP6"/>
<evidence type="ECO:0000313" key="2">
    <source>
        <dbReference type="EMBL" id="GAQ78586.1"/>
    </source>
</evidence>
<feature type="compositionally biased region" description="Basic and acidic residues" evidence="1">
    <location>
        <begin position="57"/>
        <end position="70"/>
    </location>
</feature>
<dbReference type="Pfam" id="PF15370">
    <property type="entry name" value="NOPCHAP1"/>
    <property type="match status" value="1"/>
</dbReference>
<dbReference type="GO" id="GO:0000492">
    <property type="term" value="P:box C/D snoRNP assembly"/>
    <property type="evidence" value="ECO:0000318"/>
    <property type="project" value="GO_Central"/>
</dbReference>
<proteinExistence type="predicted"/>
<dbReference type="OMA" id="DNDSAHI"/>
<dbReference type="PANTHER" id="PTHR28674">
    <property type="entry name" value="SIMILAR TO DNA SEGMENT, CHR 10, WAYNE STATE UNIVERSITY 102,-EXPRESSED"/>
    <property type="match status" value="1"/>
</dbReference>
<dbReference type="EMBL" id="DF236964">
    <property type="protein sequence ID" value="GAQ78586.1"/>
    <property type="molecule type" value="Genomic_DNA"/>
</dbReference>
<gene>
    <name evidence="2" type="ORF">KFL_000150400</name>
</gene>
<sequence>MTSRDLLGVTNAPPGVLLLAQQTAEDRARPNIGPVAESSILSRLKNFLPEMAQANAKLEDEMKDKPRESFDIEADAGENDEPHIEMDLALGVAELKTPEALAAAERAMNGQSCGPSDRHEANDEDESSEEEGKEGTEEDSLGSVKSAGQTRQSEPESKGRQSKKRSRIQELG</sequence>
<feature type="compositionally biased region" description="Acidic residues" evidence="1">
    <location>
        <begin position="122"/>
        <end position="140"/>
    </location>
</feature>
<reference evidence="2 3" key="1">
    <citation type="journal article" date="2014" name="Nat. Commun.">
        <title>Klebsormidium flaccidum genome reveals primary factors for plant terrestrial adaptation.</title>
        <authorList>
            <person name="Hori K."/>
            <person name="Maruyama F."/>
            <person name="Fujisawa T."/>
            <person name="Togashi T."/>
            <person name="Yamamoto N."/>
            <person name="Seo M."/>
            <person name="Sato S."/>
            <person name="Yamada T."/>
            <person name="Mori H."/>
            <person name="Tajima N."/>
            <person name="Moriyama T."/>
            <person name="Ikeuchi M."/>
            <person name="Watanabe M."/>
            <person name="Wada H."/>
            <person name="Kobayashi K."/>
            <person name="Saito M."/>
            <person name="Masuda T."/>
            <person name="Sasaki-Sekimoto Y."/>
            <person name="Mashiguchi K."/>
            <person name="Awai K."/>
            <person name="Shimojima M."/>
            <person name="Masuda S."/>
            <person name="Iwai M."/>
            <person name="Nobusawa T."/>
            <person name="Narise T."/>
            <person name="Kondo S."/>
            <person name="Saito H."/>
            <person name="Sato R."/>
            <person name="Murakawa M."/>
            <person name="Ihara Y."/>
            <person name="Oshima-Yamada Y."/>
            <person name="Ohtaka K."/>
            <person name="Satoh M."/>
            <person name="Sonobe K."/>
            <person name="Ishii M."/>
            <person name="Ohtani R."/>
            <person name="Kanamori-Sato M."/>
            <person name="Honoki R."/>
            <person name="Miyazaki D."/>
            <person name="Mochizuki H."/>
            <person name="Umetsu J."/>
            <person name="Higashi K."/>
            <person name="Shibata D."/>
            <person name="Kamiya Y."/>
            <person name="Sato N."/>
            <person name="Nakamura Y."/>
            <person name="Tabata S."/>
            <person name="Ida S."/>
            <person name="Kurokawa K."/>
            <person name="Ohta H."/>
        </authorList>
    </citation>
    <scope>NUCLEOTIDE SEQUENCE [LARGE SCALE GENOMIC DNA]</scope>
    <source>
        <strain evidence="2 3">NIES-2285</strain>
    </source>
</reference>
<dbReference type="OrthoDB" id="1112980at2759"/>
<feature type="region of interest" description="Disordered" evidence="1">
    <location>
        <begin position="101"/>
        <end position="172"/>
    </location>
</feature>
<name>A0A1Y1HPP6_KLENI</name>
<organism evidence="2 3">
    <name type="scientific">Klebsormidium nitens</name>
    <name type="common">Green alga</name>
    <name type="synonym">Ulothrix nitens</name>
    <dbReference type="NCBI Taxonomy" id="105231"/>
    <lineage>
        <taxon>Eukaryota</taxon>
        <taxon>Viridiplantae</taxon>
        <taxon>Streptophyta</taxon>
        <taxon>Klebsormidiophyceae</taxon>
        <taxon>Klebsormidiales</taxon>
        <taxon>Klebsormidiaceae</taxon>
        <taxon>Klebsormidium</taxon>
    </lineage>
</organism>
<dbReference type="GO" id="GO:0062064">
    <property type="term" value="F:box C/D methylation guide snoRNP complex binding"/>
    <property type="evidence" value="ECO:0000318"/>
    <property type="project" value="GO_Central"/>
</dbReference>
<keyword evidence="3" id="KW-1185">Reference proteome</keyword>
<accession>A0A1Y1HPP6</accession>
<dbReference type="PANTHER" id="PTHR28674:SF1">
    <property type="entry name" value="NOP PROTEIN CHAPERONE 1"/>
    <property type="match status" value="1"/>
</dbReference>
<dbReference type="InterPro" id="IPR027921">
    <property type="entry name" value="NOPCHAP1"/>
</dbReference>
<dbReference type="Proteomes" id="UP000054558">
    <property type="component" value="Unassembled WGS sequence"/>
</dbReference>
<evidence type="ECO:0000313" key="3">
    <source>
        <dbReference type="Proteomes" id="UP000054558"/>
    </source>
</evidence>
<protein>
    <submittedName>
        <fullName evidence="2">Uncharacterized protein</fullName>
    </submittedName>
</protein>
<evidence type="ECO:0000256" key="1">
    <source>
        <dbReference type="SAM" id="MobiDB-lite"/>
    </source>
</evidence>
<feature type="region of interest" description="Disordered" evidence="1">
    <location>
        <begin position="57"/>
        <end position="81"/>
    </location>
</feature>